<evidence type="ECO:0000256" key="5">
    <source>
        <dbReference type="SAM" id="Phobius"/>
    </source>
</evidence>
<keyword evidence="8" id="KW-1185">Reference proteome</keyword>
<dbReference type="Proteomes" id="UP001382455">
    <property type="component" value="Unassembled WGS sequence"/>
</dbReference>
<proteinExistence type="predicted"/>
<dbReference type="Pfam" id="PF01124">
    <property type="entry name" value="MAPEG"/>
    <property type="match status" value="1"/>
</dbReference>
<accession>A0ABU8EZ02</accession>
<evidence type="ECO:0000256" key="6">
    <source>
        <dbReference type="SAM" id="SignalP"/>
    </source>
</evidence>
<dbReference type="Gene3D" id="1.20.120.550">
    <property type="entry name" value="Membrane associated eicosanoid/glutathione metabolism-like domain"/>
    <property type="match status" value="1"/>
</dbReference>
<feature type="chain" id="PRO_5045058479" evidence="6">
    <location>
        <begin position="26"/>
        <end position="130"/>
    </location>
</feature>
<comment type="caution">
    <text evidence="7">The sequence shown here is derived from an EMBL/GenBank/DDBJ whole genome shotgun (WGS) entry which is preliminary data.</text>
</comment>
<dbReference type="RefSeq" id="WP_336436982.1">
    <property type="nucleotide sequence ID" value="NZ_JBAWKS010000002.1"/>
</dbReference>
<dbReference type="PANTHER" id="PTHR35371">
    <property type="entry name" value="INNER MEMBRANE PROTEIN"/>
    <property type="match status" value="1"/>
</dbReference>
<feature type="transmembrane region" description="Helical" evidence="5">
    <location>
        <begin position="110"/>
        <end position="127"/>
    </location>
</feature>
<feature type="transmembrane region" description="Helical" evidence="5">
    <location>
        <begin position="62"/>
        <end position="79"/>
    </location>
</feature>
<keyword evidence="3 5" id="KW-1133">Transmembrane helix</keyword>
<dbReference type="EMBL" id="JBAWKS010000002">
    <property type="protein sequence ID" value="MEI4552153.1"/>
    <property type="molecule type" value="Genomic_DNA"/>
</dbReference>
<gene>
    <name evidence="7" type="ORF">WAE96_20915</name>
</gene>
<keyword evidence="2 5" id="KW-0812">Transmembrane</keyword>
<dbReference type="InterPro" id="IPR001129">
    <property type="entry name" value="Membr-assoc_MAPEG"/>
</dbReference>
<organism evidence="7 8">
    <name type="scientific">Pseudoalteromonas spongiae</name>
    <dbReference type="NCBI Taxonomy" id="298657"/>
    <lineage>
        <taxon>Bacteria</taxon>
        <taxon>Pseudomonadati</taxon>
        <taxon>Pseudomonadota</taxon>
        <taxon>Gammaproteobacteria</taxon>
        <taxon>Alteromonadales</taxon>
        <taxon>Pseudoalteromonadaceae</taxon>
        <taxon>Pseudoalteromonas</taxon>
    </lineage>
</organism>
<reference evidence="7 8" key="1">
    <citation type="submission" date="2023-12" db="EMBL/GenBank/DDBJ databases">
        <title>Friends and Foes: Symbiotic and Algicidal bacterial influence on Karenia brevis blooms.</title>
        <authorList>
            <person name="Fei C."/>
            <person name="Mohamed A.R."/>
            <person name="Booker A."/>
            <person name="Arshad M."/>
            <person name="Klass S."/>
            <person name="Ahn S."/>
            <person name="Gilbert P.M."/>
            <person name="Heil C.A."/>
            <person name="Martinez J.M."/>
            <person name="Amin S.A."/>
        </authorList>
    </citation>
    <scope>NUCLEOTIDE SEQUENCE [LARGE SCALE GENOMIC DNA]</scope>
    <source>
        <strain evidence="7 8">CE15</strain>
    </source>
</reference>
<dbReference type="InterPro" id="IPR023352">
    <property type="entry name" value="MAPEG-like_dom_sf"/>
</dbReference>
<dbReference type="PANTHER" id="PTHR35371:SF1">
    <property type="entry name" value="BLR7753 PROTEIN"/>
    <property type="match status" value="1"/>
</dbReference>
<keyword evidence="4 5" id="KW-0472">Membrane</keyword>
<name>A0ABU8EZ02_9GAMM</name>
<evidence type="ECO:0000256" key="1">
    <source>
        <dbReference type="ARBA" id="ARBA00004370"/>
    </source>
</evidence>
<feature type="transmembrane region" description="Helical" evidence="5">
    <location>
        <begin position="86"/>
        <end position="104"/>
    </location>
</feature>
<comment type="subcellular location">
    <subcellularLocation>
        <location evidence="1">Membrane</location>
    </subcellularLocation>
</comment>
<keyword evidence="6" id="KW-0732">Signal</keyword>
<evidence type="ECO:0000256" key="2">
    <source>
        <dbReference type="ARBA" id="ARBA00022692"/>
    </source>
</evidence>
<evidence type="ECO:0000256" key="4">
    <source>
        <dbReference type="ARBA" id="ARBA00023136"/>
    </source>
</evidence>
<feature type="signal peptide" evidence="6">
    <location>
        <begin position="1"/>
        <end position="25"/>
    </location>
</feature>
<evidence type="ECO:0000256" key="3">
    <source>
        <dbReference type="ARBA" id="ARBA00022989"/>
    </source>
</evidence>
<evidence type="ECO:0000313" key="7">
    <source>
        <dbReference type="EMBL" id="MEI4552153.1"/>
    </source>
</evidence>
<sequence length="130" mass="14243">MNTLIVCSIIAALLPYLAKAPVAIAMNKLDGYDNRHPRAQQSKLTGFGARALAAHQNSFESLLIFTIALVVVFASNTITATTETLAIIYLIARVLYCVCYYVNWHVLRSSVWLIGLVCPIAMMVVSIQPS</sequence>
<evidence type="ECO:0000313" key="8">
    <source>
        <dbReference type="Proteomes" id="UP001382455"/>
    </source>
</evidence>
<protein>
    <submittedName>
        <fullName evidence="7">MAPEG family protein</fullName>
    </submittedName>
</protein>
<dbReference type="SUPFAM" id="SSF161084">
    <property type="entry name" value="MAPEG domain-like"/>
    <property type="match status" value="1"/>
</dbReference>